<accession>A0ACB7PAL0</accession>
<organism evidence="1 2">
    <name type="scientific">Chaetomium tenue</name>
    <dbReference type="NCBI Taxonomy" id="1854479"/>
    <lineage>
        <taxon>Eukaryota</taxon>
        <taxon>Fungi</taxon>
        <taxon>Dikarya</taxon>
        <taxon>Ascomycota</taxon>
        <taxon>Pezizomycotina</taxon>
        <taxon>Sordariomycetes</taxon>
        <taxon>Sordariomycetidae</taxon>
        <taxon>Sordariales</taxon>
        <taxon>Chaetomiaceae</taxon>
        <taxon>Chaetomium</taxon>
    </lineage>
</organism>
<protein>
    <submittedName>
        <fullName evidence="1">Uncharacterized protein</fullName>
    </submittedName>
</protein>
<proteinExistence type="predicted"/>
<comment type="caution">
    <text evidence="1">The sequence shown here is derived from an EMBL/GenBank/DDBJ whole genome shotgun (WGS) entry which is preliminary data.</text>
</comment>
<evidence type="ECO:0000313" key="2">
    <source>
        <dbReference type="Proteomes" id="UP000724584"/>
    </source>
</evidence>
<gene>
    <name evidence="1" type="ORF">F5144DRAFT_565871</name>
</gene>
<name>A0ACB7PAL0_9PEZI</name>
<dbReference type="EMBL" id="JAGIZQ010000003">
    <property type="protein sequence ID" value="KAH6635952.1"/>
    <property type="molecule type" value="Genomic_DNA"/>
</dbReference>
<keyword evidence="2" id="KW-1185">Reference proteome</keyword>
<sequence>MWTPLGNETMKVATWRPEPNGRGTWSILSGCIITLTLCIWTALHLSIPEHGKVGKQLWRKTKWLMVGLLAPEMIVFVAFVQGLSQKKLGKGMRQALGGAHSTEKKKPRMWGDLGVLLRLRPPPVVDDCIALEEATPQKRHVWTATHSFFALMGGFAFDVSPRPELTPLPQGRTRLVLTVKGLKWIARNRPDLFPNISAEQIQDKSKANQLAKALVCIQATYFGFNFITRLCLGFAVTLLEINTFAHAACALLVYLIWWDKPLDIEVPVLIPMEDDGAASICAAMYLGSNIGQIQPARDFVDQGMSSNESSNESQPPTHRPLPSSSLFERIYAHVSAKPIVYVEFNTKPHEDTSRDELVTRCRFTTIAAWTQLEVLRQLPRVIPHDLLVLRRSAVSTEHGKDILAGSSSAGYQTKKSGWVGYRASNWPEAKSTAIALLFIAASTMYGSWHLIAWNGSFHGHISEIIWRLSGLGVAVPGLLILIVSCVSLMLVILSKEMLFGLIVFTIPLGVCLGGGLALLLVFSRFYLIVGAIIGLPYASDSAFMTPEWSQYFPHIG</sequence>
<dbReference type="Proteomes" id="UP000724584">
    <property type="component" value="Unassembled WGS sequence"/>
</dbReference>
<evidence type="ECO:0000313" key="1">
    <source>
        <dbReference type="EMBL" id="KAH6635952.1"/>
    </source>
</evidence>
<reference evidence="1 2" key="1">
    <citation type="journal article" date="2021" name="Nat. Commun.">
        <title>Genetic determinants of endophytism in the Arabidopsis root mycobiome.</title>
        <authorList>
            <person name="Mesny F."/>
            <person name="Miyauchi S."/>
            <person name="Thiergart T."/>
            <person name="Pickel B."/>
            <person name="Atanasova L."/>
            <person name="Karlsson M."/>
            <person name="Huettel B."/>
            <person name="Barry K.W."/>
            <person name="Haridas S."/>
            <person name="Chen C."/>
            <person name="Bauer D."/>
            <person name="Andreopoulos W."/>
            <person name="Pangilinan J."/>
            <person name="LaButti K."/>
            <person name="Riley R."/>
            <person name="Lipzen A."/>
            <person name="Clum A."/>
            <person name="Drula E."/>
            <person name="Henrissat B."/>
            <person name="Kohler A."/>
            <person name="Grigoriev I.V."/>
            <person name="Martin F.M."/>
            <person name="Hacquard S."/>
        </authorList>
    </citation>
    <scope>NUCLEOTIDE SEQUENCE [LARGE SCALE GENOMIC DNA]</scope>
    <source>
        <strain evidence="1 2">MPI-SDFR-AT-0079</strain>
    </source>
</reference>